<comment type="similarity">
    <text evidence="2 11">Belongs to the DHHC palmitoyltransferase family.</text>
</comment>
<keyword evidence="8" id="KW-0449">Lipoprotein</keyword>
<dbReference type="GO" id="GO:0005794">
    <property type="term" value="C:Golgi apparatus"/>
    <property type="evidence" value="ECO:0007669"/>
    <property type="project" value="TreeGrafter"/>
</dbReference>
<feature type="region of interest" description="Disordered" evidence="12">
    <location>
        <begin position="198"/>
        <end position="234"/>
    </location>
</feature>
<accession>A0A9Q1JM85</accession>
<dbReference type="GO" id="GO:0006612">
    <property type="term" value="P:protein targeting to membrane"/>
    <property type="evidence" value="ECO:0007669"/>
    <property type="project" value="TreeGrafter"/>
</dbReference>
<sequence length="263" mass="29401">MGFLTLCSGGLLQRNYRFFFMFVSTTTILCIYVFAFCWVYIKRIMDAEETTIWKAMIKTPASIVLIIYTFIAMWFVGGLTAFHLYLISSNQTTYENFRYRYDHRANPYNKGVVENFKEIFCTPIPPSKNHFRARVPKEPAPSARPVGAGFVSPSMGKGTDDIEMGRKATWGGEFGPGLDSGEGQMSDNDILNIKDGRLGEASPDIRTHVDEVGDRAGLPTRHSSRRRQSGNWEMSPEVLALSARLGEQSWVGRSSNTGLPGGN</sequence>
<evidence type="ECO:0000256" key="8">
    <source>
        <dbReference type="ARBA" id="ARBA00023288"/>
    </source>
</evidence>
<organism evidence="14 15">
    <name type="scientific">Carnegiea gigantea</name>
    <dbReference type="NCBI Taxonomy" id="171969"/>
    <lineage>
        <taxon>Eukaryota</taxon>
        <taxon>Viridiplantae</taxon>
        <taxon>Streptophyta</taxon>
        <taxon>Embryophyta</taxon>
        <taxon>Tracheophyta</taxon>
        <taxon>Spermatophyta</taxon>
        <taxon>Magnoliopsida</taxon>
        <taxon>eudicotyledons</taxon>
        <taxon>Gunneridae</taxon>
        <taxon>Pentapetalae</taxon>
        <taxon>Caryophyllales</taxon>
        <taxon>Cactineae</taxon>
        <taxon>Cactaceae</taxon>
        <taxon>Cactoideae</taxon>
        <taxon>Echinocereeae</taxon>
        <taxon>Carnegiea</taxon>
    </lineage>
</organism>
<evidence type="ECO:0000313" key="15">
    <source>
        <dbReference type="Proteomes" id="UP001153076"/>
    </source>
</evidence>
<dbReference type="AlphaFoldDB" id="A0A9Q1JM85"/>
<keyword evidence="7" id="KW-0564">Palmitate</keyword>
<dbReference type="InterPro" id="IPR001594">
    <property type="entry name" value="Palmitoyltrfase_DHHC"/>
</dbReference>
<evidence type="ECO:0000256" key="10">
    <source>
        <dbReference type="ARBA" id="ARBA00048048"/>
    </source>
</evidence>
<dbReference type="Pfam" id="PF01529">
    <property type="entry name" value="DHHC"/>
    <property type="match status" value="1"/>
</dbReference>
<comment type="caution">
    <text evidence="14">The sequence shown here is derived from an EMBL/GenBank/DDBJ whole genome shotgun (WGS) entry which is preliminary data.</text>
</comment>
<feature type="compositionally biased region" description="Basic and acidic residues" evidence="12">
    <location>
        <begin position="198"/>
        <end position="214"/>
    </location>
</feature>
<dbReference type="EMBL" id="JAKOGI010001375">
    <property type="protein sequence ID" value="KAJ8425946.1"/>
    <property type="molecule type" value="Genomic_DNA"/>
</dbReference>
<comment type="subcellular location">
    <subcellularLocation>
        <location evidence="1">Endomembrane system</location>
        <topology evidence="1">Multi-pass membrane protein</topology>
    </subcellularLocation>
</comment>
<dbReference type="EC" id="2.3.1.225" evidence="11"/>
<feature type="region of interest" description="Disordered" evidence="12">
    <location>
        <begin position="137"/>
        <end position="158"/>
    </location>
</feature>
<evidence type="ECO:0000256" key="2">
    <source>
        <dbReference type="ARBA" id="ARBA00008574"/>
    </source>
</evidence>
<evidence type="ECO:0000256" key="6">
    <source>
        <dbReference type="ARBA" id="ARBA00023136"/>
    </source>
</evidence>
<reference evidence="14" key="1">
    <citation type="submission" date="2022-04" db="EMBL/GenBank/DDBJ databases">
        <title>Carnegiea gigantea Genome sequencing and assembly v2.</title>
        <authorList>
            <person name="Copetti D."/>
            <person name="Sanderson M.J."/>
            <person name="Burquez A."/>
            <person name="Wojciechowski M.F."/>
        </authorList>
    </citation>
    <scope>NUCLEOTIDE SEQUENCE</scope>
    <source>
        <strain evidence="14">SGP5-SGP5p</strain>
        <tissue evidence="14">Aerial part</tissue>
    </source>
</reference>
<dbReference type="InterPro" id="IPR039859">
    <property type="entry name" value="PFA4/ZDH16/20/ERF2-like"/>
</dbReference>
<keyword evidence="15" id="KW-1185">Reference proteome</keyword>
<gene>
    <name evidence="14" type="ORF">Cgig2_010112</name>
</gene>
<evidence type="ECO:0000313" key="14">
    <source>
        <dbReference type="EMBL" id="KAJ8425946.1"/>
    </source>
</evidence>
<feature type="transmembrane region" description="Helical" evidence="11">
    <location>
        <begin position="62"/>
        <end position="86"/>
    </location>
</feature>
<dbReference type="OrthoDB" id="4096362at2759"/>
<dbReference type="Proteomes" id="UP001153076">
    <property type="component" value="Unassembled WGS sequence"/>
</dbReference>
<keyword evidence="6 11" id="KW-0472">Membrane</keyword>
<evidence type="ECO:0000256" key="4">
    <source>
        <dbReference type="ARBA" id="ARBA00022692"/>
    </source>
</evidence>
<keyword evidence="5 11" id="KW-1133">Transmembrane helix</keyword>
<feature type="transmembrane region" description="Helical" evidence="11">
    <location>
        <begin position="18"/>
        <end position="41"/>
    </location>
</feature>
<name>A0A9Q1JM85_9CARY</name>
<evidence type="ECO:0000256" key="12">
    <source>
        <dbReference type="SAM" id="MobiDB-lite"/>
    </source>
</evidence>
<comment type="catalytic activity">
    <reaction evidence="10 11">
        <text>L-cysteinyl-[protein] + hexadecanoyl-CoA = S-hexadecanoyl-L-cysteinyl-[protein] + CoA</text>
        <dbReference type="Rhea" id="RHEA:36683"/>
        <dbReference type="Rhea" id="RHEA-COMP:10131"/>
        <dbReference type="Rhea" id="RHEA-COMP:11032"/>
        <dbReference type="ChEBI" id="CHEBI:29950"/>
        <dbReference type="ChEBI" id="CHEBI:57287"/>
        <dbReference type="ChEBI" id="CHEBI:57379"/>
        <dbReference type="ChEBI" id="CHEBI:74151"/>
        <dbReference type="EC" id="2.3.1.225"/>
    </reaction>
</comment>
<evidence type="ECO:0000256" key="1">
    <source>
        <dbReference type="ARBA" id="ARBA00004127"/>
    </source>
</evidence>
<dbReference type="PANTHER" id="PTHR22883">
    <property type="entry name" value="ZINC FINGER DHHC DOMAIN CONTAINING PROTEIN"/>
    <property type="match status" value="1"/>
</dbReference>
<keyword evidence="4 11" id="KW-0812">Transmembrane</keyword>
<dbReference type="GO" id="GO:0005783">
    <property type="term" value="C:endoplasmic reticulum"/>
    <property type="evidence" value="ECO:0007669"/>
    <property type="project" value="TreeGrafter"/>
</dbReference>
<protein>
    <recommendedName>
        <fullName evidence="11">S-acyltransferase</fullName>
        <ecNumber evidence="11">2.3.1.225</ecNumber>
    </recommendedName>
    <alternativeName>
        <fullName evidence="11">Palmitoyltransferase</fullName>
    </alternativeName>
</protein>
<keyword evidence="3 11" id="KW-0808">Transferase</keyword>
<evidence type="ECO:0000259" key="13">
    <source>
        <dbReference type="Pfam" id="PF01529"/>
    </source>
</evidence>
<evidence type="ECO:0000256" key="5">
    <source>
        <dbReference type="ARBA" id="ARBA00022989"/>
    </source>
</evidence>
<evidence type="ECO:0000256" key="7">
    <source>
        <dbReference type="ARBA" id="ARBA00023139"/>
    </source>
</evidence>
<evidence type="ECO:0000256" key="3">
    <source>
        <dbReference type="ARBA" id="ARBA00022679"/>
    </source>
</evidence>
<evidence type="ECO:0000256" key="11">
    <source>
        <dbReference type="RuleBase" id="RU079119"/>
    </source>
</evidence>
<proteinExistence type="inferred from homology"/>
<evidence type="ECO:0000256" key="9">
    <source>
        <dbReference type="ARBA" id="ARBA00023315"/>
    </source>
</evidence>
<keyword evidence="9 11" id="KW-0012">Acyltransferase</keyword>
<dbReference type="GO" id="GO:0019706">
    <property type="term" value="F:protein-cysteine S-palmitoyltransferase activity"/>
    <property type="evidence" value="ECO:0007669"/>
    <property type="project" value="UniProtKB-EC"/>
</dbReference>
<comment type="domain">
    <text evidence="11">The DHHC domain is required for palmitoyltransferase activity.</text>
</comment>
<dbReference type="PANTHER" id="PTHR22883:SF43">
    <property type="entry name" value="PALMITOYLTRANSFERASE APP"/>
    <property type="match status" value="1"/>
</dbReference>
<feature type="domain" description="Palmitoyltransferase DHHC" evidence="13">
    <location>
        <begin position="13"/>
        <end position="98"/>
    </location>
</feature>